<feature type="binding site" description="axial binding residue" evidence="8">
    <location>
        <position position="81"/>
    </location>
    <ligand>
        <name>chlorophyll b</name>
        <dbReference type="ChEBI" id="CHEBI:61721"/>
        <label>1</label>
    </ligand>
    <ligandPart>
        <name>Mg</name>
        <dbReference type="ChEBI" id="CHEBI:25107"/>
    </ligandPart>
</feature>
<dbReference type="InterPro" id="IPR001344">
    <property type="entry name" value="Chloro_AB-bd_pln"/>
</dbReference>
<keyword evidence="5" id="KW-0602">Photosynthesis</keyword>
<keyword evidence="8" id="KW-0157">Chromophore</keyword>
<dbReference type="AlphaFoldDB" id="A0A7S2S2F5"/>
<feature type="binding site" evidence="8">
    <location>
        <position position="173"/>
    </location>
    <ligand>
        <name>chlorophyll a</name>
        <dbReference type="ChEBI" id="CHEBI:58416"/>
        <label>1</label>
    </ligand>
</feature>
<dbReference type="GO" id="GO:0030076">
    <property type="term" value="C:light-harvesting complex"/>
    <property type="evidence" value="ECO:0007669"/>
    <property type="project" value="UniProtKB-KW"/>
</dbReference>
<dbReference type="GO" id="GO:0016020">
    <property type="term" value="C:membrane"/>
    <property type="evidence" value="ECO:0007669"/>
    <property type="project" value="InterPro"/>
</dbReference>
<dbReference type="GO" id="GO:0009507">
    <property type="term" value="C:chloroplast"/>
    <property type="evidence" value="ECO:0007669"/>
    <property type="project" value="UniProtKB-SubCell"/>
</dbReference>
<comment type="function">
    <text evidence="1">The light-harvesting complex (LHC) functions as a light receptor, it captures and delivers excitation energy to photosystems with which it is closely associated. Energy is transferred from the carotenoid and chlorophyll C (or B) to chlorophyll A and the photosynthetic reaction centers where it is used to synthesize ATP and reducing power.</text>
</comment>
<dbReference type="SUPFAM" id="SSF103511">
    <property type="entry name" value="Chlorophyll a-b binding protein"/>
    <property type="match status" value="1"/>
</dbReference>
<dbReference type="InterPro" id="IPR022796">
    <property type="entry name" value="Chloroa_b-bind"/>
</dbReference>
<organism evidence="10">
    <name type="scientific">Eucampia antarctica</name>
    <dbReference type="NCBI Taxonomy" id="49252"/>
    <lineage>
        <taxon>Eukaryota</taxon>
        <taxon>Sar</taxon>
        <taxon>Stramenopiles</taxon>
        <taxon>Ochrophyta</taxon>
        <taxon>Bacillariophyta</taxon>
        <taxon>Mediophyceae</taxon>
        <taxon>Biddulphiophycidae</taxon>
        <taxon>Hemiaulales</taxon>
        <taxon>Hemiaulaceae</taxon>
        <taxon>Eucampia</taxon>
    </lineage>
</organism>
<name>A0A7S2S2F5_9STRA</name>
<feature type="signal peptide" evidence="9">
    <location>
        <begin position="1"/>
        <end position="16"/>
    </location>
</feature>
<feature type="binding site" evidence="8">
    <location>
        <position position="185"/>
    </location>
    <ligand>
        <name>chlorophyll b</name>
        <dbReference type="ChEBI" id="CHEBI:61721"/>
        <label>2</label>
    </ligand>
</feature>
<evidence type="ECO:0000256" key="7">
    <source>
        <dbReference type="ARBA" id="ARBA00023243"/>
    </source>
</evidence>
<comment type="subcellular location">
    <subcellularLocation>
        <location evidence="2">Plastid</location>
        <location evidence="2">Chloroplast</location>
    </subcellularLocation>
</comment>
<accession>A0A7S2S2F5</accession>
<feature type="binding site" evidence="8">
    <location>
        <position position="79"/>
    </location>
    <ligand>
        <name>chlorophyll a</name>
        <dbReference type="ChEBI" id="CHEBI:58416"/>
        <label>1</label>
    </ligand>
</feature>
<evidence type="ECO:0000256" key="4">
    <source>
        <dbReference type="ARBA" id="ARBA00022528"/>
    </source>
</evidence>
<evidence type="ECO:0000256" key="9">
    <source>
        <dbReference type="SAM" id="SignalP"/>
    </source>
</evidence>
<evidence type="ECO:0000313" key="10">
    <source>
        <dbReference type="EMBL" id="CAD9687489.1"/>
    </source>
</evidence>
<feature type="chain" id="PRO_5031328247" evidence="9">
    <location>
        <begin position="17"/>
        <end position="199"/>
    </location>
</feature>
<evidence type="ECO:0000256" key="1">
    <source>
        <dbReference type="ARBA" id="ARBA00004022"/>
    </source>
</evidence>
<protein>
    <submittedName>
        <fullName evidence="10">Uncharacterized protein</fullName>
    </submittedName>
</protein>
<feature type="binding site" evidence="8">
    <location>
        <position position="103"/>
    </location>
    <ligand>
        <name>chlorophyll a</name>
        <dbReference type="ChEBI" id="CHEBI:58416"/>
        <label>1</label>
    </ligand>
</feature>
<sequence length="199" mass="21200">MVRSVIIASLVASAAAFAPAPVSQRTNVALNAEMSKALPFLVKPEKLDGSMAGDFGFDPMGLSEIQVDLKYARWAELKHGRICMLAIVGMIIQEAGIHVPGSQFTEVDPFAAINKVGYVGNMQIFLTIGIIELANFDKYYGEGQPGDIGFGSLKGKSDADAEKAQVQEIKHARLAMIGFMGAVAQTVMFHTKLIGGGPL</sequence>
<evidence type="ECO:0000256" key="5">
    <source>
        <dbReference type="ARBA" id="ARBA00022531"/>
    </source>
</evidence>
<keyword evidence="6" id="KW-0934">Plastid</keyword>
<feature type="binding site" evidence="8">
    <location>
        <position position="63"/>
    </location>
    <ligand>
        <name>chlorophyll a</name>
        <dbReference type="ChEBI" id="CHEBI:58416"/>
        <label>1</label>
    </ligand>
</feature>
<reference evidence="10" key="1">
    <citation type="submission" date="2021-01" db="EMBL/GenBank/DDBJ databases">
        <authorList>
            <person name="Corre E."/>
            <person name="Pelletier E."/>
            <person name="Niang G."/>
            <person name="Scheremetjew M."/>
            <person name="Finn R."/>
            <person name="Kale V."/>
            <person name="Holt S."/>
            <person name="Cochrane G."/>
            <person name="Meng A."/>
            <person name="Brown T."/>
            <person name="Cohen L."/>
        </authorList>
    </citation>
    <scope>NUCLEOTIDE SEQUENCE</scope>
    <source>
        <strain evidence="10">CCMP1452</strain>
    </source>
</reference>
<keyword evidence="7" id="KW-0437">Light-harvesting polypeptide</keyword>
<feature type="binding site" evidence="8">
    <location>
        <position position="76"/>
    </location>
    <ligand>
        <name>chlorophyll a</name>
        <dbReference type="ChEBI" id="CHEBI:58416"/>
        <label>1</label>
    </ligand>
</feature>
<dbReference type="EMBL" id="HBHI01022251">
    <property type="protein sequence ID" value="CAD9687489.1"/>
    <property type="molecule type" value="Transcribed_RNA"/>
</dbReference>
<keyword evidence="8" id="KW-0148">Chlorophyll</keyword>
<keyword evidence="9" id="KW-0732">Signal</keyword>
<dbReference type="PANTHER" id="PTHR21649">
    <property type="entry name" value="CHLOROPHYLL A/B BINDING PROTEIN"/>
    <property type="match status" value="1"/>
</dbReference>
<evidence type="ECO:0000256" key="3">
    <source>
        <dbReference type="ARBA" id="ARBA00005933"/>
    </source>
</evidence>
<evidence type="ECO:0000256" key="6">
    <source>
        <dbReference type="ARBA" id="ARBA00022640"/>
    </source>
</evidence>
<dbReference type="GO" id="GO:0016168">
    <property type="term" value="F:chlorophyll binding"/>
    <property type="evidence" value="ECO:0007669"/>
    <property type="project" value="UniProtKB-KW"/>
</dbReference>
<keyword evidence="4" id="KW-0150">Chloroplast</keyword>
<evidence type="ECO:0000256" key="8">
    <source>
        <dbReference type="PIRSR" id="PIRSR601344-1"/>
    </source>
</evidence>
<feature type="binding site" evidence="8">
    <location>
        <position position="168"/>
    </location>
    <ligand>
        <name>chlorophyll b</name>
        <dbReference type="ChEBI" id="CHEBI:61721"/>
        <label>4</label>
    </ligand>
</feature>
<evidence type="ECO:0000256" key="2">
    <source>
        <dbReference type="ARBA" id="ARBA00004229"/>
    </source>
</evidence>
<gene>
    <name evidence="10" type="ORF">EANT1437_LOCUS11445</name>
</gene>
<proteinExistence type="inferred from homology"/>
<dbReference type="Gene3D" id="1.10.3460.10">
    <property type="entry name" value="Chlorophyll a/b binding protein domain"/>
    <property type="match status" value="1"/>
</dbReference>
<dbReference type="GO" id="GO:0009765">
    <property type="term" value="P:photosynthesis, light harvesting"/>
    <property type="evidence" value="ECO:0007669"/>
    <property type="project" value="InterPro"/>
</dbReference>
<dbReference type="Pfam" id="PF00504">
    <property type="entry name" value="Chloroa_b-bind"/>
    <property type="match status" value="1"/>
</dbReference>
<comment type="similarity">
    <text evidence="3">Belongs to the fucoxanthin chlorophyll protein family.</text>
</comment>